<evidence type="ECO:0008006" key="3">
    <source>
        <dbReference type="Google" id="ProtNLM"/>
    </source>
</evidence>
<evidence type="ECO:0000313" key="1">
    <source>
        <dbReference type="EMBL" id="OAD20794.1"/>
    </source>
</evidence>
<dbReference type="InterPro" id="IPR025850">
    <property type="entry name" value="SUKH-3"/>
</dbReference>
<dbReference type="EMBL" id="LUTY01002106">
    <property type="protein sequence ID" value="OAD20794.1"/>
    <property type="molecule type" value="Genomic_DNA"/>
</dbReference>
<reference evidence="1 2" key="1">
    <citation type="submission" date="2016-05" db="EMBL/GenBank/DDBJ databases">
        <title>Single-cell genome of chain-forming Candidatus Thiomargarita nelsonii and comparison to other large sulfur-oxidizing bacteria.</title>
        <authorList>
            <person name="Winkel M."/>
            <person name="Salman V."/>
            <person name="Woyke T."/>
            <person name="Schulz-Vogt H."/>
            <person name="Richter M."/>
            <person name="Flood B."/>
            <person name="Bailey J."/>
            <person name="Amann R."/>
            <person name="Mussmann M."/>
        </authorList>
    </citation>
    <scope>NUCLEOTIDE SEQUENCE [LARGE SCALE GENOMIC DNA]</scope>
    <source>
        <strain evidence="1 2">THI036</strain>
    </source>
</reference>
<dbReference type="Proteomes" id="UP000076962">
    <property type="component" value="Unassembled WGS sequence"/>
</dbReference>
<accession>A0A176RYJ7</accession>
<evidence type="ECO:0000313" key="2">
    <source>
        <dbReference type="Proteomes" id="UP000076962"/>
    </source>
</evidence>
<organism evidence="1 2">
    <name type="scientific">Candidatus Thiomargarita nelsonii</name>
    <dbReference type="NCBI Taxonomy" id="1003181"/>
    <lineage>
        <taxon>Bacteria</taxon>
        <taxon>Pseudomonadati</taxon>
        <taxon>Pseudomonadota</taxon>
        <taxon>Gammaproteobacteria</taxon>
        <taxon>Thiotrichales</taxon>
        <taxon>Thiotrichaceae</taxon>
        <taxon>Thiomargarita</taxon>
    </lineage>
</organism>
<protein>
    <recommendedName>
        <fullName evidence="3">SUKH-3 immunity protein</fullName>
    </recommendedName>
</protein>
<feature type="non-terminal residue" evidence="1">
    <location>
        <position position="185"/>
    </location>
</feature>
<name>A0A176RYJ7_9GAMM</name>
<dbReference type="AlphaFoldDB" id="A0A176RYJ7"/>
<comment type="caution">
    <text evidence="1">The sequence shown here is derived from an EMBL/GenBank/DDBJ whole genome shotgun (WGS) entry which is preliminary data.</text>
</comment>
<gene>
    <name evidence="1" type="ORF">THIOM_003479</name>
</gene>
<keyword evidence="2" id="KW-1185">Reference proteome</keyword>
<proteinExistence type="predicted"/>
<dbReference type="Pfam" id="PF14433">
    <property type="entry name" value="SUKH-3"/>
    <property type="match status" value="1"/>
</dbReference>
<sequence length="185" mass="21176">MYGFSKKTLDYLHSAGWYDGRECEQLDEYKRILNQKEFEVSDTIEQFLKHFGGLFIKYPHAKVRDACDDFHFDVIKAINGGDPNWVSGDYSARTGEELCIIGEAFRRDMVLCMSPTGKIYSGADDFLMFVGTSGEEAIEFLCTGRNLEQVPELVIPIDVTVELLNNFFGDERIQNRLRFINGESK</sequence>